<dbReference type="EMBL" id="BAABFX010000037">
    <property type="protein sequence ID" value="GAA4400062.1"/>
    <property type="molecule type" value="Genomic_DNA"/>
</dbReference>
<sequence>MKYWYNVDTGQVETDDTRSQDATVMGPYDSHEAAAAALETARANTERWDAEDRKWSGGGSWDEESQED</sequence>
<dbReference type="Proteomes" id="UP001500390">
    <property type="component" value="Unassembled WGS sequence"/>
</dbReference>
<feature type="compositionally biased region" description="Basic and acidic residues" evidence="1">
    <location>
        <begin position="44"/>
        <end position="55"/>
    </location>
</feature>
<evidence type="ECO:0000313" key="3">
    <source>
        <dbReference type="Proteomes" id="UP001500390"/>
    </source>
</evidence>
<keyword evidence="3" id="KW-1185">Reference proteome</keyword>
<evidence type="ECO:0000256" key="1">
    <source>
        <dbReference type="SAM" id="MobiDB-lite"/>
    </source>
</evidence>
<comment type="caution">
    <text evidence="2">The sequence shown here is derived from an EMBL/GenBank/DDBJ whole genome shotgun (WGS) entry which is preliminary data.</text>
</comment>
<reference evidence="3" key="1">
    <citation type="journal article" date="2019" name="Int. J. Syst. Evol. Microbiol.">
        <title>The Global Catalogue of Microorganisms (GCM) 10K type strain sequencing project: providing services to taxonomists for standard genome sequencing and annotation.</title>
        <authorList>
            <consortium name="The Broad Institute Genomics Platform"/>
            <consortium name="The Broad Institute Genome Sequencing Center for Infectious Disease"/>
            <person name="Wu L."/>
            <person name="Ma J."/>
        </authorList>
    </citation>
    <scope>NUCLEOTIDE SEQUENCE [LARGE SCALE GENOMIC DNA]</scope>
    <source>
        <strain evidence="3">JCM 17738</strain>
    </source>
</reference>
<name>A0ABP8K3R4_9MICO</name>
<evidence type="ECO:0008006" key="4">
    <source>
        <dbReference type="Google" id="ProtNLM"/>
    </source>
</evidence>
<feature type="region of interest" description="Disordered" evidence="1">
    <location>
        <begin position="1"/>
        <end position="21"/>
    </location>
</feature>
<organism evidence="2 3">
    <name type="scientific">Ornithinibacter aureus</name>
    <dbReference type="NCBI Taxonomy" id="622664"/>
    <lineage>
        <taxon>Bacteria</taxon>
        <taxon>Bacillati</taxon>
        <taxon>Actinomycetota</taxon>
        <taxon>Actinomycetes</taxon>
        <taxon>Micrococcales</taxon>
        <taxon>Intrasporangiaceae</taxon>
        <taxon>Ornithinibacter</taxon>
    </lineage>
</organism>
<gene>
    <name evidence="2" type="ORF">GCM10023153_27130</name>
</gene>
<protein>
    <recommendedName>
        <fullName evidence="4">Methionine aminopeptidase</fullName>
    </recommendedName>
</protein>
<proteinExistence type="predicted"/>
<dbReference type="RefSeq" id="WP_159898804.1">
    <property type="nucleotide sequence ID" value="NZ_BAABFX010000037.1"/>
</dbReference>
<feature type="region of interest" description="Disordered" evidence="1">
    <location>
        <begin position="42"/>
        <end position="68"/>
    </location>
</feature>
<accession>A0ABP8K3R4</accession>
<evidence type="ECO:0000313" key="2">
    <source>
        <dbReference type="EMBL" id="GAA4400062.1"/>
    </source>
</evidence>